<dbReference type="EMBL" id="JAPMLT010000002">
    <property type="protein sequence ID" value="MCX7569496.1"/>
    <property type="molecule type" value="Genomic_DNA"/>
</dbReference>
<feature type="transmembrane region" description="Helical" evidence="2">
    <location>
        <begin position="21"/>
        <end position="44"/>
    </location>
</feature>
<dbReference type="InterPro" id="IPR004474">
    <property type="entry name" value="LytR_CpsA_psr"/>
</dbReference>
<dbReference type="NCBIfam" id="TIGR00350">
    <property type="entry name" value="lytR_cpsA_psr"/>
    <property type="match status" value="1"/>
</dbReference>
<dbReference type="PANTHER" id="PTHR33392">
    <property type="entry name" value="POLYISOPRENYL-TEICHOIC ACID--PEPTIDOGLYCAN TEICHOIC ACID TRANSFERASE TAGU"/>
    <property type="match status" value="1"/>
</dbReference>
<dbReference type="InterPro" id="IPR050922">
    <property type="entry name" value="LytR/CpsA/Psr_CW_biosynth"/>
</dbReference>
<evidence type="ECO:0000256" key="2">
    <source>
        <dbReference type="SAM" id="Phobius"/>
    </source>
</evidence>
<evidence type="ECO:0000256" key="1">
    <source>
        <dbReference type="ARBA" id="ARBA00006068"/>
    </source>
</evidence>
<keyword evidence="5" id="KW-1185">Reference proteome</keyword>
<evidence type="ECO:0000259" key="3">
    <source>
        <dbReference type="Pfam" id="PF03816"/>
    </source>
</evidence>
<dbReference type="RefSeq" id="WP_267150736.1">
    <property type="nucleotide sequence ID" value="NZ_JAPMLT010000002.1"/>
</dbReference>
<evidence type="ECO:0000313" key="4">
    <source>
        <dbReference type="EMBL" id="MCX7569496.1"/>
    </source>
</evidence>
<comment type="caution">
    <text evidence="4">The sequence shown here is derived from an EMBL/GenBank/DDBJ whole genome shotgun (WGS) entry which is preliminary data.</text>
</comment>
<evidence type="ECO:0000313" key="5">
    <source>
        <dbReference type="Proteomes" id="UP001208017"/>
    </source>
</evidence>
<reference evidence="4 5" key="1">
    <citation type="submission" date="2022-11" db="EMBL/GenBank/DDBJ databases">
        <title>Study of microbial diversity in lake waters.</title>
        <authorList>
            <person name="Zhang J."/>
        </authorList>
    </citation>
    <scope>NUCLEOTIDE SEQUENCE [LARGE SCALE GENOMIC DNA]</scope>
    <source>
        <strain evidence="4 5">DT12</strain>
    </source>
</reference>
<organism evidence="4 5">
    <name type="scientific">Tumebacillus lacus</name>
    <dbReference type="NCBI Taxonomy" id="2995335"/>
    <lineage>
        <taxon>Bacteria</taxon>
        <taxon>Bacillati</taxon>
        <taxon>Bacillota</taxon>
        <taxon>Bacilli</taxon>
        <taxon>Bacillales</taxon>
        <taxon>Alicyclobacillaceae</taxon>
        <taxon>Tumebacillus</taxon>
    </lineage>
</organism>
<keyword evidence="2" id="KW-0812">Transmembrane</keyword>
<feature type="domain" description="Cell envelope-related transcriptional attenuator" evidence="3">
    <location>
        <begin position="89"/>
        <end position="230"/>
    </location>
</feature>
<name>A0ABT3X1K6_9BACL</name>
<gene>
    <name evidence="4" type="ORF">OS242_05940</name>
</gene>
<keyword evidence="2" id="KW-0472">Membrane</keyword>
<accession>A0ABT3X1K6</accession>
<dbReference type="PANTHER" id="PTHR33392:SF6">
    <property type="entry name" value="POLYISOPRENYL-TEICHOIC ACID--PEPTIDOGLYCAN TEICHOIC ACID TRANSFERASE TAGU"/>
    <property type="match status" value="1"/>
</dbReference>
<dbReference type="Pfam" id="PF03816">
    <property type="entry name" value="LytR_cpsA_psr"/>
    <property type="match status" value="1"/>
</dbReference>
<dbReference type="Proteomes" id="UP001208017">
    <property type="component" value="Unassembled WGS sequence"/>
</dbReference>
<protein>
    <submittedName>
        <fullName evidence="4">LCP family protein</fullName>
    </submittedName>
</protein>
<dbReference type="Gene3D" id="3.40.630.190">
    <property type="entry name" value="LCP protein"/>
    <property type="match status" value="1"/>
</dbReference>
<sequence>MVAPVKAPKLKKPRRKVRWGRLLLVMIVFSAVLSLTGLAAYGWYLERKMVEPAAAAQTPLAKEAPVYILIAGLDRDPGAAEPTRRQVMNTDVLILARVDQAERRATLLSIPRDTRVELPTGMTKINAAYATGGMDRLKKTVGDLTGLPVDRYVMLDFPAFIKAVNAIGGIEFALDKPIASPEGTVSLSPGPQTLSGEEALAVVRDRQEAQGDIARIERQQKLLEALLTTLRTTDVVDWMKGMRAMSGSLRTDMSISEMGTLATALQGEAAVFTTQTVPGTFLNLYDVSYWKVDEEKLQELVQTMKK</sequence>
<comment type="similarity">
    <text evidence="1">Belongs to the LytR/CpsA/Psr (LCP) family.</text>
</comment>
<proteinExistence type="inferred from homology"/>
<keyword evidence="2" id="KW-1133">Transmembrane helix</keyword>